<reference evidence="3 4" key="1">
    <citation type="submission" date="2019-02" db="EMBL/GenBank/DDBJ databases">
        <title>Peptostreptococcaceae bacterium ZHW00191 nov., a new bacterium isolated from the human gut.</title>
        <authorList>
            <person name="Zhou H.-W."/>
            <person name="Chen X.-J."/>
        </authorList>
    </citation>
    <scope>NUCLEOTIDE SEQUENCE [LARGE SCALE GENOMIC DNA]</scope>
    <source>
        <strain evidence="3 4">ZHW00191</strain>
    </source>
</reference>
<keyword evidence="2" id="KW-0472">Membrane</keyword>
<name>A0A544QWM3_9FIRM</name>
<evidence type="ECO:0000313" key="3">
    <source>
        <dbReference type="EMBL" id="TQQ85087.1"/>
    </source>
</evidence>
<dbReference type="PANTHER" id="PTHR30032:SF8">
    <property type="entry name" value="GERMINATION-SPECIFIC N-ACETYLMURAMOYL-L-ALANINE AMIDASE"/>
    <property type="match status" value="1"/>
</dbReference>
<dbReference type="InterPro" id="IPR051922">
    <property type="entry name" value="Bact_Sporulation_Assoc"/>
</dbReference>
<organism evidence="3 4">
    <name type="scientific">Peptacetobacter hominis</name>
    <dbReference type="NCBI Taxonomy" id="2743610"/>
    <lineage>
        <taxon>Bacteria</taxon>
        <taxon>Bacillati</taxon>
        <taxon>Bacillota</taxon>
        <taxon>Clostridia</taxon>
        <taxon>Peptostreptococcales</taxon>
        <taxon>Peptostreptococcaceae</taxon>
        <taxon>Peptacetobacter</taxon>
    </lineage>
</organism>
<dbReference type="RefSeq" id="WP_142535444.1">
    <property type="nucleotide sequence ID" value="NZ_SGJB01000004.1"/>
</dbReference>
<accession>A0A544QWM3</accession>
<keyword evidence="4" id="KW-1185">Reference proteome</keyword>
<comment type="caution">
    <text evidence="3">The sequence shown here is derived from an EMBL/GenBank/DDBJ whole genome shotgun (WGS) entry which is preliminary data.</text>
</comment>
<feature type="compositionally biased region" description="Acidic residues" evidence="1">
    <location>
        <begin position="196"/>
        <end position="207"/>
    </location>
</feature>
<evidence type="ECO:0000256" key="2">
    <source>
        <dbReference type="SAM" id="Phobius"/>
    </source>
</evidence>
<dbReference type="AlphaFoldDB" id="A0A544QWM3"/>
<feature type="region of interest" description="Disordered" evidence="1">
    <location>
        <begin position="152"/>
        <end position="209"/>
    </location>
</feature>
<keyword evidence="2" id="KW-0812">Transmembrane</keyword>
<evidence type="ECO:0000313" key="4">
    <source>
        <dbReference type="Proteomes" id="UP000317863"/>
    </source>
</evidence>
<dbReference type="Gene3D" id="3.40.50.12090">
    <property type="match status" value="2"/>
</dbReference>
<protein>
    <submittedName>
        <fullName evidence="3">Cell wall-binding repeat-containing protein</fullName>
    </submittedName>
</protein>
<dbReference type="OrthoDB" id="1750954at2"/>
<dbReference type="Proteomes" id="UP000317863">
    <property type="component" value="Unassembled WGS sequence"/>
</dbReference>
<sequence>MKRSNKIISAAVVSTVIVSSGIIGMANNNGVDRTSASKDTDMKLNIKSGADGRSFNLKVDDISTTNAFHMIFKIDGNVEYKSISFAEKIKSNGTSDIKTSKDGNITTVDITVTSETDLTKAGELEIGAVTISGNAGEEYRVTDAEITTVTATYDEDGDSNLEKTGDLSITVGEGGNGDSVSSGGSSSGSGSSGEGTSDEEIKPDEEPTVNVVKMTGSDRYDTATKISQMGWKTGADTVVIVNGNEKHMVDGLSATPLASVNDAPVLLSNNGKLPSDTVQELKRLKPKKVYIIGGTTSVPATVVNSIKNTVSNVNVTRIGGSTRYETSLAIAKEIDKTNDVSKIFVSGGNGEVDALSIASVAGKAKAPIILTDVNKVDSNVYNFIKSENVGDAYFIGGEKRISDKTINQINQVVSKDVSKNRIAGNTRKDTNAKVIEKFYTGSELKGTIITKDDVIVDALTVGSFAAKNDMPVVIGKESLSTAQKKALSGKKTENIYQAGGGTKQSVMDTLKDILKGN</sequence>
<dbReference type="InterPro" id="IPR007253">
    <property type="entry name" value="Cell_wall-bd_2"/>
</dbReference>
<dbReference type="Pfam" id="PF04122">
    <property type="entry name" value="CW_binding_2"/>
    <property type="match status" value="3"/>
</dbReference>
<dbReference type="PANTHER" id="PTHR30032">
    <property type="entry name" value="N-ACETYLMURAMOYL-L-ALANINE AMIDASE-RELATED"/>
    <property type="match status" value="1"/>
</dbReference>
<proteinExistence type="predicted"/>
<dbReference type="EMBL" id="SGJB01000004">
    <property type="protein sequence ID" value="TQQ85087.1"/>
    <property type="molecule type" value="Genomic_DNA"/>
</dbReference>
<gene>
    <name evidence="3" type="ORF">EXD82_03045</name>
</gene>
<feature type="transmembrane region" description="Helical" evidence="2">
    <location>
        <begin position="7"/>
        <end position="26"/>
    </location>
</feature>
<keyword evidence="2" id="KW-1133">Transmembrane helix</keyword>
<evidence type="ECO:0000256" key="1">
    <source>
        <dbReference type="SAM" id="MobiDB-lite"/>
    </source>
</evidence>